<evidence type="ECO:0000313" key="8">
    <source>
        <dbReference type="Proteomes" id="UP000009102"/>
    </source>
</evidence>
<dbReference type="Gene3D" id="2.160.10.10">
    <property type="entry name" value="Hexapeptide repeat proteins"/>
    <property type="match status" value="1"/>
</dbReference>
<gene>
    <name evidence="7" type="ordered locus">Hneap_0632</name>
</gene>
<keyword evidence="2 7" id="KW-0808">Transferase</keyword>
<dbReference type="PANTHER" id="PTHR43300:SF7">
    <property type="entry name" value="UDP-N-ACETYLBACILLOSAMINE N-ACETYLTRANSFERASE"/>
    <property type="match status" value="1"/>
</dbReference>
<dbReference type="NCBIfam" id="TIGR03570">
    <property type="entry name" value="NeuD_NnaD"/>
    <property type="match status" value="1"/>
</dbReference>
<feature type="binding site" evidence="5">
    <location>
        <position position="149"/>
    </location>
    <ligand>
        <name>acetyl-CoA</name>
        <dbReference type="ChEBI" id="CHEBI:57288"/>
    </ligand>
</feature>
<dbReference type="RefSeq" id="WP_012823521.1">
    <property type="nucleotide sequence ID" value="NC_013422.1"/>
</dbReference>
<dbReference type="InterPro" id="IPR011004">
    <property type="entry name" value="Trimer_LpxA-like_sf"/>
</dbReference>
<dbReference type="InterPro" id="IPR050179">
    <property type="entry name" value="Trans_hexapeptide_repeat"/>
</dbReference>
<dbReference type="AlphaFoldDB" id="D0KYG2"/>
<keyword evidence="4 7" id="KW-0012">Acyltransferase</keyword>
<evidence type="ECO:0000256" key="4">
    <source>
        <dbReference type="ARBA" id="ARBA00023315"/>
    </source>
</evidence>
<dbReference type="EMBL" id="CP001801">
    <property type="protein sequence ID" value="ACX95485.1"/>
    <property type="molecule type" value="Genomic_DNA"/>
</dbReference>
<evidence type="ECO:0000313" key="7">
    <source>
        <dbReference type="EMBL" id="ACX95485.1"/>
    </source>
</evidence>
<dbReference type="eggNOG" id="COG0110">
    <property type="taxonomic scope" value="Bacteria"/>
</dbReference>
<proteinExistence type="inferred from homology"/>
<keyword evidence="3" id="KW-0677">Repeat</keyword>
<accession>D0KYG2</accession>
<dbReference type="GO" id="GO:0016746">
    <property type="term" value="F:acyltransferase activity"/>
    <property type="evidence" value="ECO:0007669"/>
    <property type="project" value="UniProtKB-KW"/>
</dbReference>
<feature type="domain" description="PglD N-terminal" evidence="6">
    <location>
        <begin position="6"/>
        <end position="72"/>
    </location>
</feature>
<dbReference type="PANTHER" id="PTHR43300">
    <property type="entry name" value="ACETYLTRANSFERASE"/>
    <property type="match status" value="1"/>
</dbReference>
<organism evidence="7 8">
    <name type="scientific">Halothiobacillus neapolitanus (strain ATCC 23641 / DSM 15147 / CIP 104769 / NCIMB 8539 / c2)</name>
    <name type="common">Thiobacillus neapolitanus</name>
    <dbReference type="NCBI Taxonomy" id="555778"/>
    <lineage>
        <taxon>Bacteria</taxon>
        <taxon>Pseudomonadati</taxon>
        <taxon>Pseudomonadota</taxon>
        <taxon>Gammaproteobacteria</taxon>
        <taxon>Chromatiales</taxon>
        <taxon>Halothiobacillaceae</taxon>
        <taxon>Halothiobacillus</taxon>
    </lineage>
</organism>
<evidence type="ECO:0000259" key="6">
    <source>
        <dbReference type="Pfam" id="PF17836"/>
    </source>
</evidence>
<dbReference type="InterPro" id="IPR018357">
    <property type="entry name" value="Hexapep_transf_CS"/>
</dbReference>
<protein>
    <submittedName>
        <fullName evidence="7">Sugar O-acyltransferase, sialic acid O-acetyltransferase NeuD family</fullName>
    </submittedName>
</protein>
<reference evidence="7 8" key="1">
    <citation type="submission" date="2009-10" db="EMBL/GenBank/DDBJ databases">
        <title>Complete sequence of Halothiobacillus neapolitanus c2.</title>
        <authorList>
            <consortium name="US DOE Joint Genome Institute"/>
            <person name="Lucas S."/>
            <person name="Copeland A."/>
            <person name="Lapidus A."/>
            <person name="Glavina del Rio T."/>
            <person name="Tice H."/>
            <person name="Bruce D."/>
            <person name="Goodwin L."/>
            <person name="Pitluck S."/>
            <person name="Davenport K."/>
            <person name="Brettin T."/>
            <person name="Detter J.C."/>
            <person name="Han C."/>
            <person name="Tapia R."/>
            <person name="Larimer F."/>
            <person name="Land M."/>
            <person name="Hauser L."/>
            <person name="Kyrpides N."/>
            <person name="Mikhailova N."/>
            <person name="Kerfeld C."/>
            <person name="Cannon G."/>
            <person name="Heinhort S."/>
        </authorList>
    </citation>
    <scope>NUCLEOTIDE SEQUENCE [LARGE SCALE GENOMIC DNA]</scope>
    <source>
        <strain evidence="8">ATCC 23641 / c2</strain>
    </source>
</reference>
<dbReference type="CDD" id="cd03360">
    <property type="entry name" value="LbH_AT_putative"/>
    <property type="match status" value="1"/>
</dbReference>
<dbReference type="InterPro" id="IPR020019">
    <property type="entry name" value="AcTrfase_PglD-like"/>
</dbReference>
<dbReference type="Gene3D" id="3.40.50.20">
    <property type="match status" value="1"/>
</dbReference>
<dbReference type="HOGENOM" id="CLU_081811_2_3_6"/>
<dbReference type="PROSITE" id="PS00101">
    <property type="entry name" value="HEXAPEP_TRANSFERASES"/>
    <property type="match status" value="1"/>
</dbReference>
<evidence type="ECO:0000256" key="5">
    <source>
        <dbReference type="PIRSR" id="PIRSR620019-2"/>
    </source>
</evidence>
<dbReference type="OrthoDB" id="9794407at2"/>
<dbReference type="Pfam" id="PF17836">
    <property type="entry name" value="PglD_N"/>
    <property type="match status" value="1"/>
</dbReference>
<dbReference type="InterPro" id="IPR041561">
    <property type="entry name" value="PglD_N"/>
</dbReference>
<keyword evidence="8" id="KW-1185">Reference proteome</keyword>
<sequence length="211" mass="21758">MTKPFIILGAGGHAAVIRDLIECLGHEVAGVLTPEFSAGSHWQGLPVLGADDFLDQPAAADYVYALGVGLMPNQARLRSTLYAELITKGLEVPTLVHPSAVVARSVRLGRGVQILAGVVVQAQAVIGDNVLINTRASVDHHCHLGAHSHVAPGAVLCGGVRTGEGVFVGAGATVIQGLEIGSRAEVGAGATVLRSLPADTRFIPERPHQGI</sequence>
<dbReference type="InterPro" id="IPR001451">
    <property type="entry name" value="Hexapep"/>
</dbReference>
<dbReference type="SUPFAM" id="SSF51161">
    <property type="entry name" value="Trimeric LpxA-like enzymes"/>
    <property type="match status" value="1"/>
</dbReference>
<dbReference type="KEGG" id="hna:Hneap_0632"/>
<evidence type="ECO:0000256" key="2">
    <source>
        <dbReference type="ARBA" id="ARBA00022679"/>
    </source>
</evidence>
<evidence type="ECO:0000256" key="3">
    <source>
        <dbReference type="ARBA" id="ARBA00022737"/>
    </source>
</evidence>
<evidence type="ECO:0000256" key="1">
    <source>
        <dbReference type="ARBA" id="ARBA00007274"/>
    </source>
</evidence>
<dbReference type="Pfam" id="PF00132">
    <property type="entry name" value="Hexapep"/>
    <property type="match status" value="2"/>
</dbReference>
<name>D0KYG2_HALNC</name>
<comment type="similarity">
    <text evidence="1">Belongs to the transferase hexapeptide repeat family.</text>
</comment>
<dbReference type="Proteomes" id="UP000009102">
    <property type="component" value="Chromosome"/>
</dbReference>
<dbReference type="STRING" id="555778.Hneap_0632"/>